<comment type="caution">
    <text evidence="2">The sequence shown here is derived from an EMBL/GenBank/DDBJ whole genome shotgun (WGS) entry which is preliminary data.</text>
</comment>
<protein>
    <submittedName>
        <fullName evidence="2">Uncharacterized protein</fullName>
    </submittedName>
</protein>
<evidence type="ECO:0000313" key="1">
    <source>
        <dbReference type="EMBL" id="CAG8259064.1"/>
    </source>
</evidence>
<accession>A0A9W4K062</accession>
<organism evidence="2 3">
    <name type="scientific">Penicillium salamii</name>
    <dbReference type="NCBI Taxonomy" id="1612424"/>
    <lineage>
        <taxon>Eukaryota</taxon>
        <taxon>Fungi</taxon>
        <taxon>Dikarya</taxon>
        <taxon>Ascomycota</taxon>
        <taxon>Pezizomycotina</taxon>
        <taxon>Eurotiomycetes</taxon>
        <taxon>Eurotiomycetidae</taxon>
        <taxon>Eurotiales</taxon>
        <taxon>Aspergillaceae</taxon>
        <taxon>Penicillium</taxon>
    </lineage>
</organism>
<gene>
    <name evidence="2" type="ORF">PSALAMII_LOCUS11632</name>
    <name evidence="1" type="ORF">PSALAMII_LOCUS962</name>
</gene>
<dbReference type="Proteomes" id="UP001152646">
    <property type="component" value="Unassembled WGS sequence"/>
</dbReference>
<reference evidence="2" key="1">
    <citation type="submission" date="2021-07" db="EMBL/GenBank/DDBJ databases">
        <authorList>
            <person name="Branca A.L. A."/>
        </authorList>
    </citation>
    <scope>NUCLEOTIDE SEQUENCE</scope>
</reference>
<sequence length="408" mass="46069">MDQQLLSFVKYFDQNREPDTPQLTLRIEGEPTVDVWVDEPSYSVLFTITRSAEDPQTKPCIIYWDPTEDGFSPSGSMLILHTLHGLRPVVTDPEKLPTRNLIPQKVTPSDPHFKELVPGSSVSWRSSLPAVYLEDCPPAASYSILWPGGKIHPWDWGTLAEHCGQTLALRSLPIVVPGPSYHTYEILNYESDPEYFEDPPPPSPRAISPSSRVNGAPIFNVSISGPATLSMKDRTPSMSLYPLTVTVTYDAVAGLALCGRPLTFHSFVFKRPDNHHEGFRLYRRTNDAWTPYEWRTHQGGFIITEPYPLNVGRNDENHFWSLNPGESWSFTREVIAFPKDAAPGDQYRYLFKGATIDWWDWGSFKDHENTVVWVPGWLEAKVEDPKDNGGRPVIIVPASNAVEFTLTD</sequence>
<keyword evidence="3" id="KW-1185">Reference proteome</keyword>
<evidence type="ECO:0000313" key="3">
    <source>
        <dbReference type="Proteomes" id="UP001152649"/>
    </source>
</evidence>
<dbReference type="EMBL" id="CAJVPA010000039">
    <property type="protein sequence ID" value="CAG8259064.1"/>
    <property type="molecule type" value="Genomic_DNA"/>
</dbReference>
<dbReference type="OrthoDB" id="4323953at2759"/>
<proteinExistence type="predicted"/>
<dbReference type="AlphaFoldDB" id="A0A9W4K062"/>
<evidence type="ECO:0000313" key="2">
    <source>
        <dbReference type="EMBL" id="CAG8431786.1"/>
    </source>
</evidence>
<name>A0A9W4K062_9EURO</name>
<dbReference type="EMBL" id="CAJVPG010000474">
    <property type="protein sequence ID" value="CAG8431786.1"/>
    <property type="molecule type" value="Genomic_DNA"/>
</dbReference>
<dbReference type="Proteomes" id="UP001152649">
    <property type="component" value="Unassembled WGS sequence"/>
</dbReference>